<dbReference type="InterPro" id="IPR010985">
    <property type="entry name" value="Ribbon_hlx_hlx"/>
</dbReference>
<dbReference type="KEGG" id="cfl:Cfla_2943"/>
<evidence type="ECO:0000313" key="2">
    <source>
        <dbReference type="EMBL" id="ADG75826.1"/>
    </source>
</evidence>
<dbReference type="InterPro" id="IPR013321">
    <property type="entry name" value="Arc_rbn_hlx_hlx"/>
</dbReference>
<reference evidence="2 3" key="1">
    <citation type="journal article" date="2010" name="Stand. Genomic Sci.">
        <title>Complete genome sequence of Cellulomonas flavigena type strain (134).</title>
        <authorList>
            <person name="Abt B."/>
            <person name="Foster B."/>
            <person name="Lapidus A."/>
            <person name="Clum A."/>
            <person name="Sun H."/>
            <person name="Pukall R."/>
            <person name="Lucas S."/>
            <person name="Glavina Del Rio T."/>
            <person name="Nolan M."/>
            <person name="Tice H."/>
            <person name="Cheng J.F."/>
            <person name="Pitluck S."/>
            <person name="Liolios K."/>
            <person name="Ivanova N."/>
            <person name="Mavromatis K."/>
            <person name="Ovchinnikova G."/>
            <person name="Pati A."/>
            <person name="Goodwin L."/>
            <person name="Chen A."/>
            <person name="Palaniappan K."/>
            <person name="Land M."/>
            <person name="Hauser L."/>
            <person name="Chang Y.J."/>
            <person name="Jeffries C.D."/>
            <person name="Rohde M."/>
            <person name="Goker M."/>
            <person name="Woyke T."/>
            <person name="Bristow J."/>
            <person name="Eisen J.A."/>
            <person name="Markowitz V."/>
            <person name="Hugenholtz P."/>
            <person name="Kyrpides N.C."/>
            <person name="Klenk H.P."/>
        </authorList>
    </citation>
    <scope>NUCLEOTIDE SEQUENCE [LARGE SCALE GENOMIC DNA]</scope>
    <source>
        <strain evidence="3">ATCC 482 / DSM 20109 / BCRC 11376 / JCM 18109 / NBRC 3775 / NCIMB 8073 / NRS 134</strain>
    </source>
</reference>
<dbReference type="STRING" id="446466.Cfla_2943"/>
<keyword evidence="3" id="KW-1185">Reference proteome</keyword>
<evidence type="ECO:0000313" key="3">
    <source>
        <dbReference type="Proteomes" id="UP000000849"/>
    </source>
</evidence>
<accession>D5UKG5</accession>
<dbReference type="Pfam" id="PF01402">
    <property type="entry name" value="RHH_1"/>
    <property type="match status" value="1"/>
</dbReference>
<proteinExistence type="predicted"/>
<evidence type="ECO:0000259" key="1">
    <source>
        <dbReference type="Pfam" id="PF01402"/>
    </source>
</evidence>
<dbReference type="AlphaFoldDB" id="D5UKG5"/>
<protein>
    <submittedName>
        <fullName evidence="2">Putative transcriptional regulator, CopG family</fullName>
    </submittedName>
</protein>
<dbReference type="EMBL" id="CP001964">
    <property type="protein sequence ID" value="ADG75826.1"/>
    <property type="molecule type" value="Genomic_DNA"/>
</dbReference>
<dbReference type="CDD" id="cd21631">
    <property type="entry name" value="RHH_CopG_NikR-like"/>
    <property type="match status" value="1"/>
</dbReference>
<sequence length="83" mass="9056">MLFCMRTTLHLPDELYREVKAAAARSGRTVTSVVEDALRAELERFRATAERPPFRIDAVGSGGLLPGVDLDDSAALLDVLEGR</sequence>
<organism evidence="2 3">
    <name type="scientific">Cellulomonas flavigena (strain ATCC 482 / DSM 20109 / BCRC 11376 / JCM 18109 / NBRC 3775 / NCIMB 8073 / NRS 134)</name>
    <dbReference type="NCBI Taxonomy" id="446466"/>
    <lineage>
        <taxon>Bacteria</taxon>
        <taxon>Bacillati</taxon>
        <taxon>Actinomycetota</taxon>
        <taxon>Actinomycetes</taxon>
        <taxon>Micrococcales</taxon>
        <taxon>Cellulomonadaceae</taxon>
        <taxon>Cellulomonas</taxon>
    </lineage>
</organism>
<dbReference type="Gene3D" id="1.10.1220.10">
    <property type="entry name" value="Met repressor-like"/>
    <property type="match status" value="1"/>
</dbReference>
<dbReference type="Proteomes" id="UP000000849">
    <property type="component" value="Chromosome"/>
</dbReference>
<dbReference type="HOGENOM" id="CLU_192215_0_0_11"/>
<dbReference type="GO" id="GO:0006355">
    <property type="term" value="P:regulation of DNA-templated transcription"/>
    <property type="evidence" value="ECO:0007669"/>
    <property type="project" value="InterPro"/>
</dbReference>
<feature type="domain" description="Ribbon-helix-helix protein CopG" evidence="1">
    <location>
        <begin position="5"/>
        <end position="44"/>
    </location>
</feature>
<name>D5UKG5_CELFN</name>
<dbReference type="InterPro" id="IPR002145">
    <property type="entry name" value="CopG"/>
</dbReference>
<gene>
    <name evidence="2" type="ordered locus">Cfla_2943</name>
</gene>
<dbReference type="eggNOG" id="COG3905">
    <property type="taxonomic scope" value="Bacteria"/>
</dbReference>
<dbReference type="SUPFAM" id="SSF47598">
    <property type="entry name" value="Ribbon-helix-helix"/>
    <property type="match status" value="1"/>
</dbReference>